<organism evidence="1 2">
    <name type="scientific">Panagrolaimus sp. JU765</name>
    <dbReference type="NCBI Taxonomy" id="591449"/>
    <lineage>
        <taxon>Eukaryota</taxon>
        <taxon>Metazoa</taxon>
        <taxon>Ecdysozoa</taxon>
        <taxon>Nematoda</taxon>
        <taxon>Chromadorea</taxon>
        <taxon>Rhabditida</taxon>
        <taxon>Tylenchina</taxon>
        <taxon>Panagrolaimomorpha</taxon>
        <taxon>Panagrolaimoidea</taxon>
        <taxon>Panagrolaimidae</taxon>
        <taxon>Panagrolaimus</taxon>
    </lineage>
</organism>
<reference evidence="2" key="1">
    <citation type="submission" date="2022-11" db="UniProtKB">
        <authorList>
            <consortium name="WormBaseParasite"/>
        </authorList>
    </citation>
    <scope>IDENTIFICATION</scope>
</reference>
<dbReference type="Proteomes" id="UP000887576">
    <property type="component" value="Unplaced"/>
</dbReference>
<evidence type="ECO:0000313" key="2">
    <source>
        <dbReference type="WBParaSite" id="JU765_v2.g741.t1"/>
    </source>
</evidence>
<proteinExistence type="predicted"/>
<name>A0AC34RJ42_9BILA</name>
<protein>
    <submittedName>
        <fullName evidence="2">Uncharacterized protein</fullName>
    </submittedName>
</protein>
<evidence type="ECO:0000313" key="1">
    <source>
        <dbReference type="Proteomes" id="UP000887576"/>
    </source>
</evidence>
<sequence>MDHSQLVAELPEIERMSAIDRINLAKERRAQQLAVNNQYEIRTPVPRTRNQRLRFASGIALLEATSRGDIQEVERLLQAKSDPDSHNEDGLTPLHQAAIDNNEQLVRLLLHYNANVNVVDSEGWSPLHAAACCGYIDVVRLLIANGADLLAVNTEGNMPYDICDDEQTLDVIESEMAQRSITQELIDERRAEPENQMLSDMKNMHMHDPEKLKTRMPDGSTYLHIAAAHGFYDVVAFLLKIGFDWQPRDNDHWTPLHAAAQWNHPDIIELLCEYGADINVKTVTGETPFDLAEDNNTRAVIQSIMQQLEAKKKRYAFGVRDSRRQSRKRKKYESPQPLPLNQNGDNPFSARGAIRRQSLRDRSGLTPARLEAQQEQTNLIRSWSREDVANQQDDVSPYTGGTSNRTKDSPNKRSLKPGSSKTKPMSPDEWVKKLEAENSPDADDDLEGQLNRGGRGRSGSRKKKKKPAGADHELAEMRGPVSNGGAKGPNFNEPSREKPVCCCTIL</sequence>
<accession>A0AC34RJ42</accession>
<dbReference type="WBParaSite" id="JU765_v2.g741.t1">
    <property type="protein sequence ID" value="JU765_v2.g741.t1"/>
    <property type="gene ID" value="JU765_v2.g741"/>
</dbReference>